<name>A0A418Y5P3_9BURK</name>
<accession>A0A418Y5P3</accession>
<comment type="caution">
    <text evidence="6">The sequence shown here is derived from an EMBL/GenBank/DDBJ whole genome shotgun (WGS) entry which is preliminary data.</text>
</comment>
<dbReference type="PANTHER" id="PTHR30629:SF2">
    <property type="entry name" value="PROPHAGE INTEGRASE INTS-RELATED"/>
    <property type="match status" value="1"/>
</dbReference>
<evidence type="ECO:0000313" key="7">
    <source>
        <dbReference type="Proteomes" id="UP000284006"/>
    </source>
</evidence>
<dbReference type="Gene3D" id="1.10.443.10">
    <property type="entry name" value="Intergrase catalytic core"/>
    <property type="match status" value="1"/>
</dbReference>
<evidence type="ECO:0000313" key="6">
    <source>
        <dbReference type="EMBL" id="RJG22221.1"/>
    </source>
</evidence>
<dbReference type="EMBL" id="QYUP01000061">
    <property type="protein sequence ID" value="RJG22221.1"/>
    <property type="molecule type" value="Genomic_DNA"/>
</dbReference>
<dbReference type="InterPro" id="IPR013762">
    <property type="entry name" value="Integrase-like_cat_sf"/>
</dbReference>
<gene>
    <name evidence="6" type="ORF">D3872_05550</name>
</gene>
<evidence type="ECO:0000256" key="3">
    <source>
        <dbReference type="ARBA" id="ARBA00023125"/>
    </source>
</evidence>
<keyword evidence="7" id="KW-1185">Reference proteome</keyword>
<dbReference type="Proteomes" id="UP000284006">
    <property type="component" value="Unassembled WGS sequence"/>
</dbReference>
<dbReference type="Pfam" id="PF00589">
    <property type="entry name" value="Phage_integrase"/>
    <property type="match status" value="1"/>
</dbReference>
<dbReference type="Gene3D" id="1.10.150.130">
    <property type="match status" value="1"/>
</dbReference>
<sequence length="350" mass="40170">MPRARKPENRGLPMRWRFDHGAYYYQVPIGSEASWDGKRTFRLGSSLPEAYKVWADRIGALETAKTIGALLDRYMLEVVPTKEVSTQTHNRIAVRPLRAVFADMGLLDLKPRHIYQYIEKRTAKTSAKREVEVLSHAFTKAVEWGYIDLHPFKGQVRLSGEKARTRYVEDWEVVECLSLSSRRIAGSVKAVQAYIRVKLLTGMRRGDLLRLTMSDIKDDGIHFTPNKTKNSTGKRLVIEWSEELRATVDAAKTVRPVQISPYLFCTRKGECYFDKSTGRAGGWDSMWRGFMKRVLSETKVEAHFTEHDLRAKCASDAATLEHARALLSHVDSRLTDRVYRRKPEVVKPLR</sequence>
<dbReference type="OrthoDB" id="662444at2"/>
<feature type="domain" description="Tyr recombinase" evidence="5">
    <location>
        <begin position="192"/>
        <end position="341"/>
    </location>
</feature>
<keyword evidence="4" id="KW-0233">DNA recombination</keyword>
<evidence type="ECO:0000256" key="1">
    <source>
        <dbReference type="ARBA" id="ARBA00008857"/>
    </source>
</evidence>
<keyword evidence="2" id="KW-0229">DNA integration</keyword>
<evidence type="ECO:0000256" key="4">
    <source>
        <dbReference type="ARBA" id="ARBA00023172"/>
    </source>
</evidence>
<dbReference type="GO" id="GO:0003677">
    <property type="term" value="F:DNA binding"/>
    <property type="evidence" value="ECO:0007669"/>
    <property type="project" value="UniProtKB-KW"/>
</dbReference>
<keyword evidence="3" id="KW-0238">DNA-binding</keyword>
<dbReference type="GO" id="GO:0015074">
    <property type="term" value="P:DNA integration"/>
    <property type="evidence" value="ECO:0007669"/>
    <property type="project" value="UniProtKB-KW"/>
</dbReference>
<dbReference type="GO" id="GO:0006310">
    <property type="term" value="P:DNA recombination"/>
    <property type="evidence" value="ECO:0007669"/>
    <property type="project" value="UniProtKB-KW"/>
</dbReference>
<evidence type="ECO:0000256" key="2">
    <source>
        <dbReference type="ARBA" id="ARBA00022908"/>
    </source>
</evidence>
<proteinExistence type="inferred from homology"/>
<comment type="similarity">
    <text evidence="1">Belongs to the 'phage' integrase family.</text>
</comment>
<reference evidence="6 7" key="1">
    <citation type="submission" date="2018-09" db="EMBL/GenBank/DDBJ databases">
        <authorList>
            <person name="Zhu H."/>
        </authorList>
    </citation>
    <scope>NUCLEOTIDE SEQUENCE [LARGE SCALE GENOMIC DNA]</scope>
    <source>
        <strain evidence="6 7">K1S02-61</strain>
    </source>
</reference>
<dbReference type="InterPro" id="IPR002104">
    <property type="entry name" value="Integrase_catalytic"/>
</dbReference>
<dbReference type="SUPFAM" id="SSF56349">
    <property type="entry name" value="DNA breaking-rejoining enzymes"/>
    <property type="match status" value="1"/>
</dbReference>
<dbReference type="InterPro" id="IPR011010">
    <property type="entry name" value="DNA_brk_join_enz"/>
</dbReference>
<dbReference type="InterPro" id="IPR010998">
    <property type="entry name" value="Integrase_recombinase_N"/>
</dbReference>
<dbReference type="InterPro" id="IPR050808">
    <property type="entry name" value="Phage_Integrase"/>
</dbReference>
<protein>
    <submittedName>
        <fullName evidence="6">Integrase</fullName>
    </submittedName>
</protein>
<dbReference type="PANTHER" id="PTHR30629">
    <property type="entry name" value="PROPHAGE INTEGRASE"/>
    <property type="match status" value="1"/>
</dbReference>
<organism evidence="6 7">
    <name type="scientific">Massilia cavernae</name>
    <dbReference type="NCBI Taxonomy" id="2320864"/>
    <lineage>
        <taxon>Bacteria</taxon>
        <taxon>Pseudomonadati</taxon>
        <taxon>Pseudomonadota</taxon>
        <taxon>Betaproteobacteria</taxon>
        <taxon>Burkholderiales</taxon>
        <taxon>Oxalobacteraceae</taxon>
        <taxon>Telluria group</taxon>
        <taxon>Massilia</taxon>
    </lineage>
</organism>
<evidence type="ECO:0000259" key="5">
    <source>
        <dbReference type="Pfam" id="PF00589"/>
    </source>
</evidence>
<dbReference type="AlphaFoldDB" id="A0A418Y5P3"/>